<dbReference type="Gene3D" id="3.40.50.2300">
    <property type="match status" value="2"/>
</dbReference>
<evidence type="ECO:0000313" key="3">
    <source>
        <dbReference type="EMBL" id="OLO10698.1"/>
    </source>
</evidence>
<dbReference type="PANTHER" id="PTHR38038:SF1">
    <property type="entry name" value="PENICILLIN-BINDING PROTEIN ACTIVATOR LPOA"/>
    <property type="match status" value="1"/>
</dbReference>
<dbReference type="InterPro" id="IPR028082">
    <property type="entry name" value="Peripla_BP_I"/>
</dbReference>
<dbReference type="PROSITE" id="PS51257">
    <property type="entry name" value="PROKAR_LIPOPROTEIN"/>
    <property type="match status" value="1"/>
</dbReference>
<dbReference type="SUPFAM" id="SSF53822">
    <property type="entry name" value="Periplasmic binding protein-like I"/>
    <property type="match status" value="1"/>
</dbReference>
<dbReference type="Proteomes" id="UP000186806">
    <property type="component" value="Unassembled WGS sequence"/>
</dbReference>
<dbReference type="AlphaFoldDB" id="A0A1Q8TAQ0"/>
<gene>
    <name evidence="3" type="ORF">BTW10_13430</name>
</gene>
<evidence type="ECO:0000313" key="4">
    <source>
        <dbReference type="Proteomes" id="UP000186806"/>
    </source>
</evidence>
<feature type="signal peptide" evidence="2">
    <location>
        <begin position="1"/>
        <end position="22"/>
    </location>
</feature>
<keyword evidence="3" id="KW-0449">Lipoprotein</keyword>
<dbReference type="InterPro" id="IPR007443">
    <property type="entry name" value="LpoA"/>
</dbReference>
<feature type="chain" id="PRO_5013271575" evidence="2">
    <location>
        <begin position="23"/>
        <end position="601"/>
    </location>
</feature>
<dbReference type="Gene3D" id="1.25.40.650">
    <property type="match status" value="1"/>
</dbReference>
<accession>A0A1Q8TAQ0</accession>
<sequence>MPKSLRSLFGLALIAILLAGCASGPGPSDTRPATQGLSASELLDKAQDQPATQAAQSRLQAAHILSRQGDDEQALDIARDLDVSQLKREDRIDRALLVSDLSLRKEDGRSALAATQILGDIDDMPRDAQQTLRHRRGLALTLVGKSRAAAESLIELQRDEAPFELNDDIWTPLSRLSETALDRMEDQDDSLTQGWVDLARLYRQSGGDMSRLTAALDDWRSDYANHPAARRLPSDLAALKDLRGNDVKHIAIFLPESGPLANVAKAIKKGFEARHMDALNQGEQTPQLTYYDSSAGNLEALYAQATMDGAQVVLGPLDKDLVSQLEQRDGVALPTLALNYGEHDRNQADELFQYGLSAEDEARQAAKRARMDGHHEAAALIPDNAWGERVFKAFRTDWEDQEGELDAVVHYDPKGSVSEATKRLLDADGKRSGNEDIDMLFLVALPSYARQVPPTLDYYYASDLPVYATSQVYSGQPQPRSDHDLNDVMFMDIPWLIPDAAAGGEEALPFYSTYRELDTQDDPSLLKLNAMGVDAYELARRLPMIQALHSLEVFGATGTLQARDDGRIQRTLPWAQFQSGVPAPLLTGGADLDIGNVTLDP</sequence>
<dbReference type="RefSeq" id="WP_075369819.1">
    <property type="nucleotide sequence ID" value="NZ_MSDQ01000032.1"/>
</dbReference>
<evidence type="ECO:0000256" key="2">
    <source>
        <dbReference type="SAM" id="SignalP"/>
    </source>
</evidence>
<comment type="caution">
    <text evidence="3">The sequence shown here is derived from an EMBL/GenBank/DDBJ whole genome shotgun (WGS) entry which is preliminary data.</text>
</comment>
<reference evidence="3 4" key="1">
    <citation type="submission" date="2016-12" db="EMBL/GenBank/DDBJ databases">
        <title>Draft genome sequences of strains Salinicola socius SMB35, Salinicola sp. MH3R3-1 and Chromohalobacter sp. SMB17 from the Verkhnekamsk potash mining region of Russia.</title>
        <authorList>
            <person name="Mavrodi D.V."/>
            <person name="Olsson B.E."/>
            <person name="Korsakova E.S."/>
            <person name="Pyankova A."/>
            <person name="Mavrodi O.V."/>
            <person name="Plotnikova E.G."/>
        </authorList>
    </citation>
    <scope>NUCLEOTIDE SEQUENCE [LARGE SCALE GENOMIC DNA]</scope>
    <source>
        <strain evidence="3 4">SMB17</strain>
    </source>
</reference>
<evidence type="ECO:0000256" key="1">
    <source>
        <dbReference type="ARBA" id="ARBA00023136"/>
    </source>
</evidence>
<dbReference type="PANTHER" id="PTHR38038">
    <property type="entry name" value="PENICILLIN-BINDING PROTEIN ACTIVATOR LPOA"/>
    <property type="match status" value="1"/>
</dbReference>
<dbReference type="Pfam" id="PF04348">
    <property type="entry name" value="LppC"/>
    <property type="match status" value="1"/>
</dbReference>
<organism evidence="3 4">
    <name type="scientific">Chromohalobacter japonicus</name>
    <dbReference type="NCBI Taxonomy" id="223900"/>
    <lineage>
        <taxon>Bacteria</taxon>
        <taxon>Pseudomonadati</taxon>
        <taxon>Pseudomonadota</taxon>
        <taxon>Gammaproteobacteria</taxon>
        <taxon>Oceanospirillales</taxon>
        <taxon>Halomonadaceae</taxon>
        <taxon>Chromohalobacter</taxon>
    </lineage>
</organism>
<dbReference type="CDD" id="cd06339">
    <property type="entry name" value="PBP1_YraM_LppC_lipoprotein-like"/>
    <property type="match status" value="1"/>
</dbReference>
<keyword evidence="1" id="KW-0472">Membrane</keyword>
<proteinExistence type="predicted"/>
<dbReference type="GO" id="GO:0009252">
    <property type="term" value="P:peptidoglycan biosynthetic process"/>
    <property type="evidence" value="ECO:0007669"/>
    <property type="project" value="TreeGrafter"/>
</dbReference>
<dbReference type="GO" id="GO:0031241">
    <property type="term" value="C:periplasmic side of cell outer membrane"/>
    <property type="evidence" value="ECO:0007669"/>
    <property type="project" value="TreeGrafter"/>
</dbReference>
<keyword evidence="2" id="KW-0732">Signal</keyword>
<dbReference type="EMBL" id="MSDQ01000032">
    <property type="protein sequence ID" value="OLO10698.1"/>
    <property type="molecule type" value="Genomic_DNA"/>
</dbReference>
<dbReference type="GO" id="GO:0030234">
    <property type="term" value="F:enzyme regulator activity"/>
    <property type="evidence" value="ECO:0007669"/>
    <property type="project" value="TreeGrafter"/>
</dbReference>
<name>A0A1Q8TAQ0_9GAMM</name>
<keyword evidence="4" id="KW-1185">Reference proteome</keyword>
<dbReference type="STRING" id="223900.GCA_000821045_01374"/>
<protein>
    <submittedName>
        <fullName evidence="3">LppC family lipoprotein</fullName>
    </submittedName>
</protein>